<comment type="caution">
    <text evidence="2">The sequence shown here is derived from an EMBL/GenBank/DDBJ whole genome shotgun (WGS) entry which is preliminary data.</text>
</comment>
<proteinExistence type="predicted"/>
<organism evidence="2 3">
    <name type="scientific">Pisum sativum</name>
    <name type="common">Garden pea</name>
    <name type="synonym">Lathyrus oleraceus</name>
    <dbReference type="NCBI Taxonomy" id="3888"/>
    <lineage>
        <taxon>Eukaryota</taxon>
        <taxon>Viridiplantae</taxon>
        <taxon>Streptophyta</taxon>
        <taxon>Embryophyta</taxon>
        <taxon>Tracheophyta</taxon>
        <taxon>Spermatophyta</taxon>
        <taxon>Magnoliopsida</taxon>
        <taxon>eudicotyledons</taxon>
        <taxon>Gunneridae</taxon>
        <taxon>Pentapetalae</taxon>
        <taxon>rosids</taxon>
        <taxon>fabids</taxon>
        <taxon>Fabales</taxon>
        <taxon>Fabaceae</taxon>
        <taxon>Papilionoideae</taxon>
        <taxon>50 kb inversion clade</taxon>
        <taxon>NPAAA clade</taxon>
        <taxon>Hologalegina</taxon>
        <taxon>IRL clade</taxon>
        <taxon>Fabeae</taxon>
        <taxon>Lathyrus</taxon>
    </lineage>
</organism>
<accession>A0A9D4XPT5</accession>
<dbReference type="Pfam" id="PF16719">
    <property type="entry name" value="SAWADEE"/>
    <property type="match status" value="1"/>
</dbReference>
<feature type="domain" description="SAWADEE" evidence="1">
    <location>
        <begin position="166"/>
        <end position="282"/>
    </location>
</feature>
<dbReference type="InterPro" id="IPR039276">
    <property type="entry name" value="SHH1/2"/>
</dbReference>
<dbReference type="PANTHER" id="PTHR33827">
    <property type="entry name" value="PROTEIN SAWADEE HOMEODOMAIN HOMOLOG 2"/>
    <property type="match status" value="1"/>
</dbReference>
<name>A0A9D4XPT5_PEA</name>
<sequence length="303" mass="34514">KSSYLFNLVVQSETQLLGKLPELVVGRRPSALDSAAVRNIQTHSSLSHFEAMKELVTSNESPFLNLSMDEILELERAYNGARDKSLDQSFCKEIATSLSSLSNKKSLSWEQVQQWFHNKHRESTGLVASSHEGLNLYVDLSDESSSRKEHKISPNPKGIKAEDLSELGFESISIKDKAWHDVAMFLNYRVLSTGELEARVRYHGFGKEEDEWVNVKDGVRERSIPLEASECHKLKEGHLVLCFLVKSDYALYCDARVLKVERRVHDSKECTCTFTVRFYHDMSETFVGTVCAVDRHKKKLRSP</sequence>
<dbReference type="InterPro" id="IPR032001">
    <property type="entry name" value="SAWADEE_dom"/>
</dbReference>
<dbReference type="Gene3D" id="2.30.30.140">
    <property type="match status" value="1"/>
</dbReference>
<protein>
    <recommendedName>
        <fullName evidence="1">SAWADEE domain-containing protein</fullName>
    </recommendedName>
</protein>
<gene>
    <name evidence="2" type="ORF">KIW84_046027</name>
</gene>
<dbReference type="Gene3D" id="2.40.50.40">
    <property type="match status" value="1"/>
</dbReference>
<reference evidence="2 3" key="1">
    <citation type="journal article" date="2022" name="Nat. Genet.">
        <title>Improved pea reference genome and pan-genome highlight genomic features and evolutionary characteristics.</title>
        <authorList>
            <person name="Yang T."/>
            <person name="Liu R."/>
            <person name="Luo Y."/>
            <person name="Hu S."/>
            <person name="Wang D."/>
            <person name="Wang C."/>
            <person name="Pandey M.K."/>
            <person name="Ge S."/>
            <person name="Xu Q."/>
            <person name="Li N."/>
            <person name="Li G."/>
            <person name="Huang Y."/>
            <person name="Saxena R.K."/>
            <person name="Ji Y."/>
            <person name="Li M."/>
            <person name="Yan X."/>
            <person name="He Y."/>
            <person name="Liu Y."/>
            <person name="Wang X."/>
            <person name="Xiang C."/>
            <person name="Varshney R.K."/>
            <person name="Ding H."/>
            <person name="Gao S."/>
            <person name="Zong X."/>
        </authorList>
    </citation>
    <scope>NUCLEOTIDE SEQUENCE [LARGE SCALE GENOMIC DNA]</scope>
    <source>
        <strain evidence="2 3">cv. Zhongwan 6</strain>
    </source>
</reference>
<dbReference type="Proteomes" id="UP001058974">
    <property type="component" value="Chromosome 4"/>
</dbReference>
<evidence type="ECO:0000259" key="1">
    <source>
        <dbReference type="Pfam" id="PF16719"/>
    </source>
</evidence>
<evidence type="ECO:0000313" key="3">
    <source>
        <dbReference type="Proteomes" id="UP001058974"/>
    </source>
</evidence>
<keyword evidence="3" id="KW-1185">Reference proteome</keyword>
<evidence type="ECO:0000313" key="2">
    <source>
        <dbReference type="EMBL" id="KAI5422845.1"/>
    </source>
</evidence>
<dbReference type="GO" id="GO:0003682">
    <property type="term" value="F:chromatin binding"/>
    <property type="evidence" value="ECO:0007669"/>
    <property type="project" value="InterPro"/>
</dbReference>
<dbReference type="AlphaFoldDB" id="A0A9D4XPT5"/>
<feature type="non-terminal residue" evidence="2">
    <location>
        <position position="1"/>
    </location>
</feature>
<dbReference type="PANTHER" id="PTHR33827:SF2">
    <property type="entry name" value="PROTEIN SAWADEE HOMEODOMAIN HOMOLOG 1"/>
    <property type="match status" value="1"/>
</dbReference>
<dbReference type="Gramene" id="Psat04G0602700-T3">
    <property type="protein sequence ID" value="KAI5422845.1"/>
    <property type="gene ID" value="KIW84_046027"/>
</dbReference>
<dbReference type="EMBL" id="JAMSHJ010000004">
    <property type="protein sequence ID" value="KAI5422845.1"/>
    <property type="molecule type" value="Genomic_DNA"/>
</dbReference>